<evidence type="ECO:0000313" key="2">
    <source>
        <dbReference type="Proteomes" id="UP000074561"/>
    </source>
</evidence>
<name>A0A127Q5H4_9BURK</name>
<sequence length="147" mass="17182">MAQKISDTDALLLAQELRSFDLDETTSAARFIESLTFDAVFREEWERICGSLHQLHFYDRLADDIFEALEKPGTLENSVRLKVDQLLQEIEARYTSLLGEIHAHRKWIYKYMASVKREVPVTKIGQSTLDGRESRRLGNPETRFRRH</sequence>
<reference evidence="1 2" key="1">
    <citation type="submission" date="2015-11" db="EMBL/GenBank/DDBJ databases">
        <title>Exploring the genomic traits of fungus-feeding bacterial genus Collimonas.</title>
        <authorList>
            <person name="Song C."/>
            <person name="Schmidt R."/>
            <person name="de Jager V."/>
            <person name="Krzyzanowska D."/>
            <person name="Jongedijk E."/>
            <person name="Cankar K."/>
            <person name="Beekwilder J."/>
            <person name="van Veen A."/>
            <person name="de Boer W."/>
            <person name="van Veen J.A."/>
            <person name="Garbeva P."/>
        </authorList>
    </citation>
    <scope>NUCLEOTIDE SEQUENCE [LARGE SCALE GENOMIC DNA]</scope>
    <source>
        <strain evidence="1 2">Ter91</strain>
    </source>
</reference>
<dbReference type="PATRIC" id="fig|279113.9.peg.2844"/>
<dbReference type="Proteomes" id="UP000074561">
    <property type="component" value="Chromosome"/>
</dbReference>
<dbReference type="OrthoDB" id="8778686at2"/>
<gene>
    <name evidence="1" type="ORF">CPter91_2880</name>
</gene>
<dbReference type="RefSeq" id="WP_150119687.1">
    <property type="nucleotide sequence ID" value="NZ_CP013234.1"/>
</dbReference>
<proteinExistence type="predicted"/>
<organism evidence="1 2">
    <name type="scientific">Collimonas pratensis</name>
    <dbReference type="NCBI Taxonomy" id="279113"/>
    <lineage>
        <taxon>Bacteria</taxon>
        <taxon>Pseudomonadati</taxon>
        <taxon>Pseudomonadota</taxon>
        <taxon>Betaproteobacteria</taxon>
        <taxon>Burkholderiales</taxon>
        <taxon>Oxalobacteraceae</taxon>
        <taxon>Collimonas</taxon>
    </lineage>
</organism>
<protein>
    <submittedName>
        <fullName evidence="1">Uncharacterized protein</fullName>
    </submittedName>
</protein>
<evidence type="ECO:0000313" key="1">
    <source>
        <dbReference type="EMBL" id="AMP05226.1"/>
    </source>
</evidence>
<dbReference type="AlphaFoldDB" id="A0A127Q5H4"/>
<accession>A0A127Q5H4</accession>
<dbReference type="KEGG" id="cpra:CPter91_2880"/>
<dbReference type="EMBL" id="CP013234">
    <property type="protein sequence ID" value="AMP05226.1"/>
    <property type="molecule type" value="Genomic_DNA"/>
</dbReference>